<protein>
    <submittedName>
        <fullName evidence="1">Uncharacterized protein</fullName>
    </submittedName>
</protein>
<accession>A0A8S1CMN9</accession>
<evidence type="ECO:0000313" key="1">
    <source>
        <dbReference type="EMBL" id="CAB3366573.1"/>
    </source>
</evidence>
<dbReference type="EMBL" id="CADEPI010000026">
    <property type="protein sequence ID" value="CAB3366573.1"/>
    <property type="molecule type" value="Genomic_DNA"/>
</dbReference>
<gene>
    <name evidence="1" type="ORF">CLODIP_2_CD15990</name>
</gene>
<reference evidence="1 2" key="1">
    <citation type="submission" date="2020-04" db="EMBL/GenBank/DDBJ databases">
        <authorList>
            <person name="Alioto T."/>
            <person name="Alioto T."/>
            <person name="Gomez Garrido J."/>
        </authorList>
    </citation>
    <scope>NUCLEOTIDE SEQUENCE [LARGE SCALE GENOMIC DNA]</scope>
</reference>
<proteinExistence type="predicted"/>
<dbReference type="AlphaFoldDB" id="A0A8S1CMN9"/>
<comment type="caution">
    <text evidence="1">The sequence shown here is derived from an EMBL/GenBank/DDBJ whole genome shotgun (WGS) entry which is preliminary data.</text>
</comment>
<evidence type="ECO:0000313" key="2">
    <source>
        <dbReference type="Proteomes" id="UP000494165"/>
    </source>
</evidence>
<dbReference type="Proteomes" id="UP000494165">
    <property type="component" value="Unassembled WGS sequence"/>
</dbReference>
<keyword evidence="2" id="KW-1185">Reference proteome</keyword>
<name>A0A8S1CMN9_9INSE</name>
<sequence>MKCCGASRNLWMWSRSESSRAAETAKAEASRERLWSSNWRREERLAAGKLASRCGRRSRAARKAASSLRWASVRPTSRATFSRLSCSTWRRRSSS</sequence>
<organism evidence="1 2">
    <name type="scientific">Cloeon dipterum</name>
    <dbReference type="NCBI Taxonomy" id="197152"/>
    <lineage>
        <taxon>Eukaryota</taxon>
        <taxon>Metazoa</taxon>
        <taxon>Ecdysozoa</taxon>
        <taxon>Arthropoda</taxon>
        <taxon>Hexapoda</taxon>
        <taxon>Insecta</taxon>
        <taxon>Pterygota</taxon>
        <taxon>Palaeoptera</taxon>
        <taxon>Ephemeroptera</taxon>
        <taxon>Pisciforma</taxon>
        <taxon>Baetidae</taxon>
        <taxon>Cloeon</taxon>
    </lineage>
</organism>